<proteinExistence type="predicted"/>
<gene>
    <name evidence="2" type="ORF">HDE69_005170</name>
</gene>
<reference evidence="2 3" key="1">
    <citation type="submission" date="2020-08" db="EMBL/GenBank/DDBJ databases">
        <title>Genomic Encyclopedia of Type Strains, Phase IV (KMG-V): Genome sequencing to study the core and pangenomes of soil and plant-associated prokaryotes.</title>
        <authorList>
            <person name="Whitman W."/>
        </authorList>
    </citation>
    <scope>NUCLEOTIDE SEQUENCE [LARGE SCALE GENOMIC DNA]</scope>
    <source>
        <strain evidence="2 3">MP7CTX6</strain>
    </source>
</reference>
<feature type="domain" description="Thiopeptide-type bacteriocin biosynthesis" evidence="1">
    <location>
        <begin position="14"/>
        <end position="48"/>
    </location>
</feature>
<dbReference type="Pfam" id="PF14028">
    <property type="entry name" value="Lant_dehydr_C"/>
    <property type="match status" value="1"/>
</dbReference>
<dbReference type="InterPro" id="IPR023809">
    <property type="entry name" value="Thiopep_bacteriocin_synth_dom"/>
</dbReference>
<comment type="caution">
    <text evidence="2">The sequence shown here is derived from an EMBL/GenBank/DDBJ whole genome shotgun (WGS) entry which is preliminary data.</text>
</comment>
<name>A0A7W8YYX1_9SPHI</name>
<sequence length="70" mass="8419">MYDREHEGKLKILLTDLLNSYAHMMINRIIPEMTRLHEAVIYDFLYQYHKSALAKMPKFDGLNDFVCRKK</sequence>
<evidence type="ECO:0000313" key="3">
    <source>
        <dbReference type="Proteomes" id="UP000537718"/>
    </source>
</evidence>
<organism evidence="2 3">
    <name type="scientific">Pedobacter cryoconitis</name>
    <dbReference type="NCBI Taxonomy" id="188932"/>
    <lineage>
        <taxon>Bacteria</taxon>
        <taxon>Pseudomonadati</taxon>
        <taxon>Bacteroidota</taxon>
        <taxon>Sphingobacteriia</taxon>
        <taxon>Sphingobacteriales</taxon>
        <taxon>Sphingobacteriaceae</taxon>
        <taxon>Pedobacter</taxon>
    </lineage>
</organism>
<dbReference type="AlphaFoldDB" id="A0A7W8YYX1"/>
<evidence type="ECO:0000313" key="2">
    <source>
        <dbReference type="EMBL" id="MBB5624073.1"/>
    </source>
</evidence>
<evidence type="ECO:0000259" key="1">
    <source>
        <dbReference type="Pfam" id="PF14028"/>
    </source>
</evidence>
<protein>
    <recommendedName>
        <fullName evidence="1">Thiopeptide-type bacteriocin biosynthesis domain-containing protein</fullName>
    </recommendedName>
</protein>
<dbReference type="EMBL" id="JACHCF010000018">
    <property type="protein sequence ID" value="MBB5624073.1"/>
    <property type="molecule type" value="Genomic_DNA"/>
</dbReference>
<accession>A0A7W8YYX1</accession>
<dbReference type="RefSeq" id="WP_183870135.1">
    <property type="nucleotide sequence ID" value="NZ_JACHCF010000018.1"/>
</dbReference>
<dbReference type="Proteomes" id="UP000537718">
    <property type="component" value="Unassembled WGS sequence"/>
</dbReference>